<dbReference type="InterPro" id="IPR029063">
    <property type="entry name" value="SAM-dependent_MTases_sf"/>
</dbReference>
<organism evidence="4 5">
    <name type="scientific">Megamonas hypermegale</name>
    <dbReference type="NCBI Taxonomy" id="158847"/>
    <lineage>
        <taxon>Bacteria</taxon>
        <taxon>Bacillati</taxon>
        <taxon>Bacillota</taxon>
        <taxon>Negativicutes</taxon>
        <taxon>Selenomonadales</taxon>
        <taxon>Selenomonadaceae</taxon>
        <taxon>Megamonas</taxon>
    </lineage>
</organism>
<dbReference type="SUPFAM" id="SSF53335">
    <property type="entry name" value="S-adenosyl-L-methionine-dependent methyltransferases"/>
    <property type="match status" value="1"/>
</dbReference>
<dbReference type="GO" id="GO:0008171">
    <property type="term" value="F:O-methyltransferase activity"/>
    <property type="evidence" value="ECO:0007669"/>
    <property type="project" value="InterPro"/>
</dbReference>
<dbReference type="AlphaFoldDB" id="A0A239TFY5"/>
<evidence type="ECO:0000256" key="2">
    <source>
        <dbReference type="ARBA" id="ARBA00022679"/>
    </source>
</evidence>
<dbReference type="GeneID" id="78506631"/>
<proteinExistence type="predicted"/>
<keyword evidence="5" id="KW-1185">Reference proteome</keyword>
<accession>A0A239TFY5</accession>
<dbReference type="InterPro" id="IPR002935">
    <property type="entry name" value="SAM_O-MeTrfase"/>
</dbReference>
<dbReference type="PANTHER" id="PTHR43836">
    <property type="entry name" value="CATECHOL O-METHYLTRANSFERASE 1-RELATED"/>
    <property type="match status" value="1"/>
</dbReference>
<protein>
    <submittedName>
        <fullName evidence="4">Predicted O-methyltransferase</fullName>
    </submittedName>
</protein>
<keyword evidence="1 4" id="KW-0489">Methyltransferase</keyword>
<evidence type="ECO:0000256" key="1">
    <source>
        <dbReference type="ARBA" id="ARBA00022603"/>
    </source>
</evidence>
<evidence type="ECO:0000313" key="5">
    <source>
        <dbReference type="Proteomes" id="UP000215383"/>
    </source>
</evidence>
<sequence length="131" mass="15030">MDYLFKEMEEFAELNHVPIIKEAERKIFKDIIAKYKPKRILEIGTAIGYSALLMANCGEGIKIKTLELSTERAEIAQSFIDKSPYKDDIEIVIGDAGENLLSLDKEEIFDYCEPHTCDFNHELGEQNSQRI</sequence>
<evidence type="ECO:0000313" key="4">
    <source>
        <dbReference type="EMBL" id="SNU96536.1"/>
    </source>
</evidence>
<dbReference type="CDD" id="cd02440">
    <property type="entry name" value="AdoMet_MTases"/>
    <property type="match status" value="1"/>
</dbReference>
<name>A0A239TFY5_9FIRM</name>
<evidence type="ECO:0000256" key="3">
    <source>
        <dbReference type="ARBA" id="ARBA00022691"/>
    </source>
</evidence>
<dbReference type="PANTHER" id="PTHR43836:SF2">
    <property type="entry name" value="CATECHOL O-METHYLTRANSFERASE 1-RELATED"/>
    <property type="match status" value="1"/>
</dbReference>
<dbReference type="RefSeq" id="WP_051177665.1">
    <property type="nucleotide sequence ID" value="NZ_JACJJR010000010.1"/>
</dbReference>
<dbReference type="Proteomes" id="UP000215383">
    <property type="component" value="Chromosome 1"/>
</dbReference>
<dbReference type="Pfam" id="PF01596">
    <property type="entry name" value="Methyltransf_3"/>
    <property type="match status" value="1"/>
</dbReference>
<dbReference type="eggNOG" id="COG4122">
    <property type="taxonomic scope" value="Bacteria"/>
</dbReference>
<dbReference type="EMBL" id="LT906446">
    <property type="protein sequence ID" value="SNU96536.1"/>
    <property type="molecule type" value="Genomic_DNA"/>
</dbReference>
<dbReference type="GO" id="GO:0032259">
    <property type="term" value="P:methylation"/>
    <property type="evidence" value="ECO:0007669"/>
    <property type="project" value="UniProtKB-KW"/>
</dbReference>
<reference evidence="4 5" key="1">
    <citation type="submission" date="2017-06" db="EMBL/GenBank/DDBJ databases">
        <authorList>
            <consortium name="Pathogen Informatics"/>
        </authorList>
    </citation>
    <scope>NUCLEOTIDE SEQUENCE [LARGE SCALE GENOMIC DNA]</scope>
    <source>
        <strain evidence="4 5">NCTC10570</strain>
    </source>
</reference>
<dbReference type="Gene3D" id="3.40.50.150">
    <property type="entry name" value="Vaccinia Virus protein VP39"/>
    <property type="match status" value="1"/>
</dbReference>
<keyword evidence="2 4" id="KW-0808">Transferase</keyword>
<gene>
    <name evidence="4" type="ORF">SAMEA4364220_00601</name>
</gene>
<keyword evidence="3" id="KW-0949">S-adenosyl-L-methionine</keyword>